<evidence type="ECO:0000256" key="1">
    <source>
        <dbReference type="ARBA" id="ARBA00006643"/>
    </source>
</evidence>
<comment type="similarity">
    <text evidence="1">Belongs to the PPR family. PCMP-H subfamily.</text>
</comment>
<dbReference type="GO" id="GO:0008270">
    <property type="term" value="F:zinc ion binding"/>
    <property type="evidence" value="ECO:0007669"/>
    <property type="project" value="InterPro"/>
</dbReference>
<dbReference type="InterPro" id="IPR002885">
    <property type="entry name" value="PPR_rpt"/>
</dbReference>
<dbReference type="Gene3D" id="1.25.40.10">
    <property type="entry name" value="Tetratricopeptide repeat domain"/>
    <property type="match status" value="4"/>
</dbReference>
<feature type="repeat" description="PPR" evidence="3">
    <location>
        <begin position="82"/>
        <end position="116"/>
    </location>
</feature>
<dbReference type="EnsemblPlants" id="AUR62006176-RA">
    <property type="protein sequence ID" value="AUR62006176-RA:cds"/>
    <property type="gene ID" value="AUR62006176"/>
</dbReference>
<sequence length="693" mass="77793">MNYQKQWKLSSSILHDPKTLANVIQIYTKSKNLNAGKHLHAQIIRSVYKVCKYVNNYLLILYTKCGHLDYAQKVFDKMPKRNLVSWTALISALSQNSLCTQALQAFSQMRIAGESPNEFTFSSVVLATTLLKDVGFGRQIHCLSVKCGFSHELFVGSNLADMYSKCGVICDGCKVFEEMPCKDVVSWTSMIHGYAKNGDFKEALLGFKTMLFEAMVIDSYTISCALSACGAMKACTFGRLVHSMVVKSDFEGDTAIGNALVDMYSKLGDMESALKVFKYNSWRVDVVSCTSLIDGYVEAGQVEEALEVFVELRRQGLKPNEFTFSSLVKACANQAALEQGSMLHALAIKMNFAADPYVSSTLVFMYGKCGLVEHSERLFNCITNPTEFAWNSLLGGFSQHGFGRKATKFFKRMVLGGMKPNAITFMILLTGCSHSGLVDKGLNYFSAMERDYGVTPTAEHYSCIIDLLSRAGKLKEADDFISQMPFEPNAFGWSSYLGACRIQGDKARAKIAAEKLMRLEPENSSTHILLSSIYAKERQWEDVRNLRKMIKDGNIRKVPGYSWIDVGNKTHVFGAHEWSHPQQREIYNKLDSLIEEIKKVGYKPQIEVVDIDIDDDTKEKILKNHSEKLAVAFALMSMPSWKPIIIKKNLRICLDCHTAFKLIAKVTGRHIIVRDSNRFHHFSNGSCSCGNFW</sequence>
<feature type="domain" description="DYW" evidence="4">
    <location>
        <begin position="601"/>
        <end position="693"/>
    </location>
</feature>
<accession>A0A803L2T7</accession>
<dbReference type="Proteomes" id="UP000596660">
    <property type="component" value="Unplaced"/>
</dbReference>
<dbReference type="Pfam" id="PF20431">
    <property type="entry name" value="E_motif"/>
    <property type="match status" value="1"/>
</dbReference>
<protein>
    <recommendedName>
        <fullName evidence="4">DYW domain-containing protein</fullName>
    </recommendedName>
</protein>
<dbReference type="Pfam" id="PF14432">
    <property type="entry name" value="DYW_deaminase"/>
    <property type="match status" value="1"/>
</dbReference>
<dbReference type="GO" id="GO:0009451">
    <property type="term" value="P:RNA modification"/>
    <property type="evidence" value="ECO:0007669"/>
    <property type="project" value="InterPro"/>
</dbReference>
<keyword evidence="2" id="KW-0677">Repeat</keyword>
<dbReference type="OMA" id="SHCADLA"/>
<evidence type="ECO:0000313" key="5">
    <source>
        <dbReference type="EnsemblPlants" id="AUR62006176-RA:cds"/>
    </source>
</evidence>
<dbReference type="InterPro" id="IPR011990">
    <property type="entry name" value="TPR-like_helical_dom_sf"/>
</dbReference>
<feature type="repeat" description="PPR" evidence="3">
    <location>
        <begin position="285"/>
        <end position="319"/>
    </location>
</feature>
<dbReference type="GO" id="GO:0003723">
    <property type="term" value="F:RNA binding"/>
    <property type="evidence" value="ECO:0007669"/>
    <property type="project" value="InterPro"/>
</dbReference>
<proteinExistence type="inferred from homology"/>
<evidence type="ECO:0000259" key="4">
    <source>
        <dbReference type="Pfam" id="PF14432"/>
    </source>
</evidence>
<dbReference type="NCBIfam" id="TIGR00756">
    <property type="entry name" value="PPR"/>
    <property type="match status" value="4"/>
</dbReference>
<feature type="repeat" description="PPR" evidence="3">
    <location>
        <begin position="183"/>
        <end position="217"/>
    </location>
</feature>
<evidence type="ECO:0000256" key="2">
    <source>
        <dbReference type="ARBA" id="ARBA00022737"/>
    </source>
</evidence>
<dbReference type="Pfam" id="PF13041">
    <property type="entry name" value="PPR_2"/>
    <property type="match status" value="3"/>
</dbReference>
<dbReference type="InterPro" id="IPR046960">
    <property type="entry name" value="PPR_At4g14850-like_plant"/>
</dbReference>
<dbReference type="PANTHER" id="PTHR24015:SF2022">
    <property type="entry name" value="PENTATRICOPEPTIDE REPEAT-CONTAINING PROTEIN CHLOROPLASTIC"/>
    <property type="match status" value="1"/>
</dbReference>
<name>A0A803L2T7_CHEQI</name>
<organism evidence="5 6">
    <name type="scientific">Chenopodium quinoa</name>
    <name type="common">Quinoa</name>
    <dbReference type="NCBI Taxonomy" id="63459"/>
    <lineage>
        <taxon>Eukaryota</taxon>
        <taxon>Viridiplantae</taxon>
        <taxon>Streptophyta</taxon>
        <taxon>Embryophyta</taxon>
        <taxon>Tracheophyta</taxon>
        <taxon>Spermatophyta</taxon>
        <taxon>Magnoliopsida</taxon>
        <taxon>eudicotyledons</taxon>
        <taxon>Gunneridae</taxon>
        <taxon>Pentapetalae</taxon>
        <taxon>Caryophyllales</taxon>
        <taxon>Chenopodiaceae</taxon>
        <taxon>Chenopodioideae</taxon>
        <taxon>Atripliceae</taxon>
        <taxon>Chenopodium</taxon>
    </lineage>
</organism>
<dbReference type="InterPro" id="IPR046848">
    <property type="entry name" value="E_motif"/>
</dbReference>
<dbReference type="Gramene" id="AUR62006176-RA">
    <property type="protein sequence ID" value="AUR62006176-RA:cds"/>
    <property type="gene ID" value="AUR62006176"/>
</dbReference>
<keyword evidence="6" id="KW-1185">Reference proteome</keyword>
<feature type="repeat" description="PPR" evidence="3">
    <location>
        <begin position="386"/>
        <end position="420"/>
    </location>
</feature>
<dbReference type="FunFam" id="1.25.40.10:FF:000196">
    <property type="entry name" value="Pentatricopeptide repeat-containing protein At4g14850"/>
    <property type="match status" value="1"/>
</dbReference>
<reference evidence="5" key="2">
    <citation type="submission" date="2021-03" db="UniProtKB">
        <authorList>
            <consortium name="EnsemblPlants"/>
        </authorList>
    </citation>
    <scope>IDENTIFICATION</scope>
</reference>
<evidence type="ECO:0000256" key="3">
    <source>
        <dbReference type="PROSITE-ProRule" id="PRU00708"/>
    </source>
</evidence>
<dbReference type="FunFam" id="1.25.40.10:FF:000366">
    <property type="entry name" value="Pentatricopeptide (PPR) repeat-containing protein"/>
    <property type="match status" value="1"/>
</dbReference>
<dbReference type="FunFam" id="1.25.40.10:FF:000031">
    <property type="entry name" value="Pentatricopeptide repeat-containing protein mitochondrial"/>
    <property type="match status" value="1"/>
</dbReference>
<dbReference type="InterPro" id="IPR032867">
    <property type="entry name" value="DYW_dom"/>
</dbReference>
<dbReference type="PANTHER" id="PTHR24015">
    <property type="entry name" value="OS07G0578800 PROTEIN-RELATED"/>
    <property type="match status" value="1"/>
</dbReference>
<dbReference type="PROSITE" id="PS51375">
    <property type="entry name" value="PPR"/>
    <property type="match status" value="4"/>
</dbReference>
<gene>
    <name evidence="5" type="primary">LOC110726702</name>
</gene>
<dbReference type="Pfam" id="PF01535">
    <property type="entry name" value="PPR"/>
    <property type="match status" value="4"/>
</dbReference>
<evidence type="ECO:0000313" key="6">
    <source>
        <dbReference type="Proteomes" id="UP000596660"/>
    </source>
</evidence>
<dbReference type="AlphaFoldDB" id="A0A803L2T7"/>
<dbReference type="FunFam" id="1.25.40.10:FF:000073">
    <property type="entry name" value="Pentatricopeptide repeat-containing protein chloroplastic"/>
    <property type="match status" value="2"/>
</dbReference>
<reference evidence="5" key="1">
    <citation type="journal article" date="2017" name="Nature">
        <title>The genome of Chenopodium quinoa.</title>
        <authorList>
            <person name="Jarvis D.E."/>
            <person name="Ho Y.S."/>
            <person name="Lightfoot D.J."/>
            <person name="Schmoeckel S.M."/>
            <person name="Li B."/>
            <person name="Borm T.J.A."/>
            <person name="Ohyanagi H."/>
            <person name="Mineta K."/>
            <person name="Michell C.T."/>
            <person name="Saber N."/>
            <person name="Kharbatia N.M."/>
            <person name="Rupper R.R."/>
            <person name="Sharp A.R."/>
            <person name="Dally N."/>
            <person name="Boughton B.A."/>
            <person name="Woo Y.H."/>
            <person name="Gao G."/>
            <person name="Schijlen E.G.W.M."/>
            <person name="Guo X."/>
            <person name="Momin A.A."/>
            <person name="Negrao S."/>
            <person name="Al-Babili S."/>
            <person name="Gehring C."/>
            <person name="Roessner U."/>
            <person name="Jung C."/>
            <person name="Murphy K."/>
            <person name="Arold S.T."/>
            <person name="Gojobori T."/>
            <person name="van der Linden C.G."/>
            <person name="van Loo E.N."/>
            <person name="Jellen E.N."/>
            <person name="Maughan P.J."/>
            <person name="Tester M."/>
        </authorList>
    </citation>
    <scope>NUCLEOTIDE SEQUENCE [LARGE SCALE GENOMIC DNA]</scope>
    <source>
        <strain evidence="5">cv. PI 614886</strain>
    </source>
</reference>